<comment type="caution">
    <text evidence="2">The sequence shown here is derived from an EMBL/GenBank/DDBJ whole genome shotgun (WGS) entry which is preliminary data.</text>
</comment>
<keyword evidence="3" id="KW-1185">Reference proteome</keyword>
<dbReference type="AlphaFoldDB" id="A0A832UZI4"/>
<feature type="transmembrane region" description="Helical" evidence="1">
    <location>
        <begin position="55"/>
        <end position="74"/>
    </location>
</feature>
<evidence type="ECO:0000256" key="1">
    <source>
        <dbReference type="SAM" id="Phobius"/>
    </source>
</evidence>
<evidence type="ECO:0000313" key="3">
    <source>
        <dbReference type="Proteomes" id="UP000604391"/>
    </source>
</evidence>
<dbReference type="EMBL" id="DVAD01000012">
    <property type="protein sequence ID" value="HIJ99562.1"/>
    <property type="molecule type" value="Genomic_DNA"/>
</dbReference>
<organism evidence="2 3">
    <name type="scientific">Candidatus Undinarchaeum marinum</name>
    <dbReference type="NCBI Taxonomy" id="2756141"/>
    <lineage>
        <taxon>Archaea</taxon>
        <taxon>Candidatus Undinarchaeota</taxon>
        <taxon>Candidatus Undinarchaeia</taxon>
        <taxon>Candidatus Undinarchaeales</taxon>
        <taxon>Candidatus Undinarchaeaceae</taxon>
        <taxon>Candidatus Undinarchaeum</taxon>
    </lineage>
</organism>
<gene>
    <name evidence="2" type="ORF">H1011_01925</name>
</gene>
<sequence length="75" mass="8861">MIWGFEAIVYYLFVLDSSIYFVMAFSKGKLHNKVKHWYSKYAKYFFEFPLNRGVAILYLALVIWVGLSLSRLAII</sequence>
<keyword evidence="1" id="KW-0812">Transmembrane</keyword>
<proteinExistence type="predicted"/>
<keyword evidence="1" id="KW-0472">Membrane</keyword>
<accession>A0A832UZI4</accession>
<dbReference type="Proteomes" id="UP000604391">
    <property type="component" value="Unassembled WGS sequence"/>
</dbReference>
<feature type="transmembrane region" description="Helical" evidence="1">
    <location>
        <begin position="7"/>
        <end position="25"/>
    </location>
</feature>
<evidence type="ECO:0000313" key="2">
    <source>
        <dbReference type="EMBL" id="HIJ99562.1"/>
    </source>
</evidence>
<reference evidence="2 3" key="1">
    <citation type="journal article" name="Nat. Commun.">
        <title>Undinarchaeota illuminate DPANN phylogeny and the impact of gene transfer on archaeal evolution.</title>
        <authorList>
            <person name="Dombrowski N."/>
            <person name="Williams T.A."/>
            <person name="Sun J."/>
            <person name="Woodcroft B.J."/>
            <person name="Lee J.H."/>
            <person name="Minh B.Q."/>
            <person name="Rinke C."/>
            <person name="Spang A."/>
        </authorList>
    </citation>
    <scope>NUCLEOTIDE SEQUENCE [LARGE SCALE GENOMIC DNA]</scope>
    <source>
        <strain evidence="2">MAG_bin17</strain>
    </source>
</reference>
<name>A0A832UZI4_9ARCH</name>
<keyword evidence="1" id="KW-1133">Transmembrane helix</keyword>
<protein>
    <submittedName>
        <fullName evidence="2">Uncharacterized protein</fullName>
    </submittedName>
</protein>